<sequence length="106" mass="11170">MMRWLNFSIILLYLSILLSPPVKAVTQSRVDLVGSGLSFQNAIMPLAKHLPSQFASHSDTPDDGAVLTPDVVTVSSPGVTLLSAALPALHSSARLLAQPRAPPSLS</sequence>
<reference evidence="1 2" key="1">
    <citation type="submission" date="2019-01" db="EMBL/GenBank/DDBJ databases">
        <authorList>
            <person name="Chen W.-M."/>
        </authorList>
    </citation>
    <scope>NUCLEOTIDE SEQUENCE [LARGE SCALE GENOMIC DNA]</scope>
    <source>
        <strain evidence="1 2">KYPC3</strain>
    </source>
</reference>
<dbReference type="EMBL" id="SACS01000001">
    <property type="protein sequence ID" value="RVU41975.1"/>
    <property type="molecule type" value="Genomic_DNA"/>
</dbReference>
<proteinExistence type="predicted"/>
<gene>
    <name evidence="1" type="ORF">EOE67_01945</name>
</gene>
<organism evidence="1 2">
    <name type="scientific">Rheinheimera riviphila</name>
    <dbReference type="NCBI Taxonomy" id="1834037"/>
    <lineage>
        <taxon>Bacteria</taxon>
        <taxon>Pseudomonadati</taxon>
        <taxon>Pseudomonadota</taxon>
        <taxon>Gammaproteobacteria</taxon>
        <taxon>Chromatiales</taxon>
        <taxon>Chromatiaceae</taxon>
        <taxon>Rheinheimera</taxon>
    </lineage>
</organism>
<dbReference type="RefSeq" id="WP_127697353.1">
    <property type="nucleotide sequence ID" value="NZ_SACS01000001.1"/>
</dbReference>
<protein>
    <submittedName>
        <fullName evidence="1">Uncharacterized protein</fullName>
    </submittedName>
</protein>
<name>A0A437R5G5_9GAMM</name>
<dbReference type="Proteomes" id="UP000283077">
    <property type="component" value="Unassembled WGS sequence"/>
</dbReference>
<dbReference type="OrthoDB" id="9864087at2"/>
<evidence type="ECO:0000313" key="1">
    <source>
        <dbReference type="EMBL" id="RVU41975.1"/>
    </source>
</evidence>
<evidence type="ECO:0000313" key="2">
    <source>
        <dbReference type="Proteomes" id="UP000283077"/>
    </source>
</evidence>
<keyword evidence="2" id="KW-1185">Reference proteome</keyword>
<dbReference type="AlphaFoldDB" id="A0A437R5G5"/>
<comment type="caution">
    <text evidence="1">The sequence shown here is derived from an EMBL/GenBank/DDBJ whole genome shotgun (WGS) entry which is preliminary data.</text>
</comment>
<accession>A0A437R5G5</accession>